<dbReference type="Gene3D" id="2.60.120.330">
    <property type="entry name" value="B-lactam Antibiotic, Isopenicillin N Synthase, Chain"/>
    <property type="match status" value="1"/>
</dbReference>
<proteinExistence type="inferred from homology"/>
<name>A0A9Q0L334_9MAGN</name>
<reference evidence="5" key="1">
    <citation type="journal article" date="2023" name="Plant J.">
        <title>The genome of the king protea, Protea cynaroides.</title>
        <authorList>
            <person name="Chang J."/>
            <person name="Duong T.A."/>
            <person name="Schoeman C."/>
            <person name="Ma X."/>
            <person name="Roodt D."/>
            <person name="Barker N."/>
            <person name="Li Z."/>
            <person name="Van de Peer Y."/>
            <person name="Mizrachi E."/>
        </authorList>
    </citation>
    <scope>NUCLEOTIDE SEQUENCE</scope>
    <source>
        <tissue evidence="5">Young leaves</tissue>
    </source>
</reference>
<evidence type="ECO:0000313" key="6">
    <source>
        <dbReference type="Proteomes" id="UP001141806"/>
    </source>
</evidence>
<dbReference type="InterPro" id="IPR050231">
    <property type="entry name" value="Iron_ascorbate_oxido_reductase"/>
</dbReference>
<keyword evidence="3" id="KW-0560">Oxidoreductase</keyword>
<dbReference type="PROSITE" id="PS51471">
    <property type="entry name" value="FE2OG_OXY"/>
    <property type="match status" value="1"/>
</dbReference>
<comment type="caution">
    <text evidence="5">The sequence shown here is derived from an EMBL/GenBank/DDBJ whole genome shotgun (WGS) entry which is preliminary data.</text>
</comment>
<evidence type="ECO:0000259" key="4">
    <source>
        <dbReference type="PROSITE" id="PS51471"/>
    </source>
</evidence>
<dbReference type="Pfam" id="PF14226">
    <property type="entry name" value="DIOX_N"/>
    <property type="match status" value="1"/>
</dbReference>
<sequence>MDSEPPFQEFYNSLLQEKEIKFTAVDEAVGEYKIPVIDLNRLNGSNEADKEECKREIARASIEWGFFQIVNHGIPQEVWQRMQLEQVNLFRQSFEKKAGKGKGENLPGLSGNSYRWGTPTAKCLKQFSWSEAFHISLTDVFTSGQPNSFSGGRIYSVRCLTIAEFAAIVSSLAHLIAEILAENLGLKSLFFKENCLPNTSYLRMNRYPPCPLPGKVFGLTPHTDTDFLTIVYQDQVGGLQLVKDGRWVTVKPNPEALIINIGDLFQAWSNDVYMSVKHRVMTNGQVERFSVAYFLCPSYDTMIQSDKEPQVYRKFSYREYKEQVQEDVRITGGKHKQKQIQDFHASLITLELVRIWDEIIIEMLKRYELLDSNENLKDWVEQGTRFQCLMKTLDITNYYRYSKDKR</sequence>
<feature type="domain" description="Fe2OG dioxygenase" evidence="4">
    <location>
        <begin position="197"/>
        <end position="297"/>
    </location>
</feature>
<accession>A0A9Q0L334</accession>
<keyword evidence="6" id="KW-1185">Reference proteome</keyword>
<dbReference type="EMBL" id="JAMYWD010000001">
    <property type="protein sequence ID" value="KAJ4981482.1"/>
    <property type="molecule type" value="Genomic_DNA"/>
</dbReference>
<dbReference type="PANTHER" id="PTHR47990">
    <property type="entry name" value="2-OXOGLUTARATE (2OG) AND FE(II)-DEPENDENT OXYGENASE SUPERFAMILY PROTEIN-RELATED"/>
    <property type="match status" value="1"/>
</dbReference>
<comment type="similarity">
    <text evidence="3">Belongs to the iron/ascorbate-dependent oxidoreductase family.</text>
</comment>
<dbReference type="InterPro" id="IPR027443">
    <property type="entry name" value="IPNS-like_sf"/>
</dbReference>
<evidence type="ECO:0000313" key="5">
    <source>
        <dbReference type="EMBL" id="KAJ4981482.1"/>
    </source>
</evidence>
<dbReference type="Proteomes" id="UP001141806">
    <property type="component" value="Unassembled WGS sequence"/>
</dbReference>
<dbReference type="PRINTS" id="PR00682">
    <property type="entry name" value="IPNSYNTHASE"/>
</dbReference>
<dbReference type="OrthoDB" id="288590at2759"/>
<dbReference type="GO" id="GO:0016491">
    <property type="term" value="F:oxidoreductase activity"/>
    <property type="evidence" value="ECO:0007669"/>
    <property type="project" value="UniProtKB-KW"/>
</dbReference>
<dbReference type="InterPro" id="IPR026992">
    <property type="entry name" value="DIOX_N"/>
</dbReference>
<evidence type="ECO:0000256" key="3">
    <source>
        <dbReference type="RuleBase" id="RU003682"/>
    </source>
</evidence>
<keyword evidence="2 3" id="KW-0408">Iron</keyword>
<evidence type="ECO:0000256" key="2">
    <source>
        <dbReference type="ARBA" id="ARBA00023004"/>
    </source>
</evidence>
<dbReference type="InterPro" id="IPR044861">
    <property type="entry name" value="IPNS-like_FE2OG_OXY"/>
</dbReference>
<dbReference type="Pfam" id="PF18117">
    <property type="entry name" value="EDS1_EP"/>
    <property type="match status" value="1"/>
</dbReference>
<protein>
    <recommendedName>
        <fullName evidence="4">Fe2OG dioxygenase domain-containing protein</fullName>
    </recommendedName>
</protein>
<keyword evidence="1 3" id="KW-0479">Metal-binding</keyword>
<dbReference type="Pfam" id="PF03171">
    <property type="entry name" value="2OG-FeII_Oxy"/>
    <property type="match status" value="1"/>
</dbReference>
<evidence type="ECO:0000256" key="1">
    <source>
        <dbReference type="ARBA" id="ARBA00022723"/>
    </source>
</evidence>
<dbReference type="GO" id="GO:0046872">
    <property type="term" value="F:metal ion binding"/>
    <property type="evidence" value="ECO:0007669"/>
    <property type="project" value="UniProtKB-KW"/>
</dbReference>
<gene>
    <name evidence="5" type="ORF">NE237_032319</name>
</gene>
<dbReference type="InterPro" id="IPR005123">
    <property type="entry name" value="Oxoglu/Fe-dep_dioxygenase_dom"/>
</dbReference>
<dbReference type="AlphaFoldDB" id="A0A9Q0L334"/>
<dbReference type="SUPFAM" id="SSF51197">
    <property type="entry name" value="Clavaminate synthase-like"/>
    <property type="match status" value="1"/>
</dbReference>
<dbReference type="InterPro" id="IPR041266">
    <property type="entry name" value="EDS1_EP"/>
</dbReference>
<organism evidence="5 6">
    <name type="scientific">Protea cynaroides</name>
    <dbReference type="NCBI Taxonomy" id="273540"/>
    <lineage>
        <taxon>Eukaryota</taxon>
        <taxon>Viridiplantae</taxon>
        <taxon>Streptophyta</taxon>
        <taxon>Embryophyta</taxon>
        <taxon>Tracheophyta</taxon>
        <taxon>Spermatophyta</taxon>
        <taxon>Magnoliopsida</taxon>
        <taxon>Proteales</taxon>
        <taxon>Proteaceae</taxon>
        <taxon>Protea</taxon>
    </lineage>
</organism>